<dbReference type="STRING" id="200324.A0A2N5SN73"/>
<dbReference type="Pfam" id="PF05699">
    <property type="entry name" value="Dimer_Tnp_hAT"/>
    <property type="match status" value="1"/>
</dbReference>
<evidence type="ECO:0000259" key="7">
    <source>
        <dbReference type="Pfam" id="PF05699"/>
    </source>
</evidence>
<keyword evidence="3" id="KW-0863">Zinc-finger</keyword>
<evidence type="ECO:0000256" key="6">
    <source>
        <dbReference type="SAM" id="MobiDB-lite"/>
    </source>
</evidence>
<keyword evidence="9" id="KW-1185">Reference proteome</keyword>
<proteinExistence type="predicted"/>
<comment type="subcellular location">
    <subcellularLocation>
        <location evidence="1">Nucleus</location>
    </subcellularLocation>
</comment>
<dbReference type="SUPFAM" id="SSF53098">
    <property type="entry name" value="Ribonuclease H-like"/>
    <property type="match status" value="1"/>
</dbReference>
<gene>
    <name evidence="8" type="ORF">PCANC_18355</name>
</gene>
<name>A0A2N5SN73_9BASI</name>
<dbReference type="OrthoDB" id="2506934at2759"/>
<keyword evidence="4" id="KW-0862">Zinc</keyword>
<dbReference type="GO" id="GO:0005634">
    <property type="term" value="C:nucleus"/>
    <property type="evidence" value="ECO:0007669"/>
    <property type="project" value="UniProtKB-SubCell"/>
</dbReference>
<evidence type="ECO:0000256" key="5">
    <source>
        <dbReference type="ARBA" id="ARBA00023242"/>
    </source>
</evidence>
<evidence type="ECO:0000256" key="2">
    <source>
        <dbReference type="ARBA" id="ARBA00022723"/>
    </source>
</evidence>
<evidence type="ECO:0000313" key="9">
    <source>
        <dbReference type="Proteomes" id="UP000235388"/>
    </source>
</evidence>
<dbReference type="GO" id="GO:0008270">
    <property type="term" value="F:zinc ion binding"/>
    <property type="evidence" value="ECO:0007669"/>
    <property type="project" value="UniProtKB-KW"/>
</dbReference>
<comment type="caution">
    <text evidence="8">The sequence shown here is derived from an EMBL/GenBank/DDBJ whole genome shotgun (WGS) entry which is preliminary data.</text>
</comment>
<feature type="region of interest" description="Disordered" evidence="6">
    <location>
        <begin position="355"/>
        <end position="377"/>
    </location>
</feature>
<dbReference type="InterPro" id="IPR052035">
    <property type="entry name" value="ZnF_BED_domain_contain"/>
</dbReference>
<feature type="domain" description="HAT C-terminal dimerisation" evidence="7">
    <location>
        <begin position="401"/>
        <end position="479"/>
    </location>
</feature>
<dbReference type="GO" id="GO:0046983">
    <property type="term" value="F:protein dimerization activity"/>
    <property type="evidence" value="ECO:0007669"/>
    <property type="project" value="InterPro"/>
</dbReference>
<accession>A0A2N5SN73</accession>
<evidence type="ECO:0000256" key="3">
    <source>
        <dbReference type="ARBA" id="ARBA00022771"/>
    </source>
</evidence>
<dbReference type="Proteomes" id="UP000235388">
    <property type="component" value="Unassembled WGS sequence"/>
</dbReference>
<dbReference type="InterPro" id="IPR012337">
    <property type="entry name" value="RNaseH-like_sf"/>
</dbReference>
<feature type="compositionally biased region" description="Polar residues" evidence="6">
    <location>
        <begin position="358"/>
        <end position="370"/>
    </location>
</feature>
<dbReference type="PANTHER" id="PTHR46481">
    <property type="entry name" value="ZINC FINGER BED DOMAIN-CONTAINING PROTEIN 4"/>
    <property type="match status" value="1"/>
</dbReference>
<keyword evidence="2" id="KW-0479">Metal-binding</keyword>
<dbReference type="InterPro" id="IPR008906">
    <property type="entry name" value="HATC_C_dom"/>
</dbReference>
<organism evidence="8 9">
    <name type="scientific">Puccinia coronata f. sp. avenae</name>
    <dbReference type="NCBI Taxonomy" id="200324"/>
    <lineage>
        <taxon>Eukaryota</taxon>
        <taxon>Fungi</taxon>
        <taxon>Dikarya</taxon>
        <taxon>Basidiomycota</taxon>
        <taxon>Pucciniomycotina</taxon>
        <taxon>Pucciniomycetes</taxon>
        <taxon>Pucciniales</taxon>
        <taxon>Pucciniaceae</taxon>
        <taxon>Puccinia</taxon>
    </lineage>
</organism>
<sequence length="508" mass="56821">MKAFMAITAHGITSDWKMLDVLVAMPAVEGRHTGQNFANIFVDTLDHLELSDHLVCITADNASSNSTLATHVERRLGGIFEADDQLLGCMAHVINLAAHDGIKVFGGIPTLSGSDKEITLDKMDINNLITEPDGAEVNIKSVVTRIHGLATYVRGSPQRREGFQAVIDFINSQLPETPVKDKILILDVKTRWNSTFLMLQRASELKHVCTTYCGSQPEASKYSLTKAEWEKVEQMIEFLEPLHEVTNILCGSQYPTLSMSLPIYISLVKNIYQVRSQYDSAQLIPAADEMIKKITKYLILALEKPAPICAMILDPRIKLCYFKKNESFLSAHSISKLTAKDALTTFKLEAKRFDRSPSRMNPTSSQGTSGRKTKKAKPMSAIESDVWGESTVANDLNDKIRQYIAEVKEPSHTNILYYWANHTKVYPSLSEMVKCFLAIPATSAPSERVFSKSKTIFGSQRHSLSSSSVEHLLCVKEWYQKFDVMMETSSIKEIVEPKAIQDDDEGEE</sequence>
<evidence type="ECO:0000313" key="8">
    <source>
        <dbReference type="EMBL" id="PLW14685.1"/>
    </source>
</evidence>
<protein>
    <recommendedName>
        <fullName evidence="7">HAT C-terminal dimerisation domain-containing protein</fullName>
    </recommendedName>
</protein>
<dbReference type="PANTHER" id="PTHR46481:SF10">
    <property type="entry name" value="ZINC FINGER BED DOMAIN-CONTAINING PROTEIN 39"/>
    <property type="match status" value="1"/>
</dbReference>
<dbReference type="AlphaFoldDB" id="A0A2N5SN73"/>
<evidence type="ECO:0000256" key="4">
    <source>
        <dbReference type="ARBA" id="ARBA00022833"/>
    </source>
</evidence>
<reference evidence="8 9" key="1">
    <citation type="submission" date="2017-11" db="EMBL/GenBank/DDBJ databases">
        <title>De novo assembly and phasing of dikaryotic genomes from two isolates of Puccinia coronata f. sp. avenae, the causal agent of oat crown rust.</title>
        <authorList>
            <person name="Miller M.E."/>
            <person name="Zhang Y."/>
            <person name="Omidvar V."/>
            <person name="Sperschneider J."/>
            <person name="Schwessinger B."/>
            <person name="Raley C."/>
            <person name="Palmer J.M."/>
            <person name="Garnica D."/>
            <person name="Upadhyaya N."/>
            <person name="Rathjen J."/>
            <person name="Taylor J.M."/>
            <person name="Park R.F."/>
            <person name="Dodds P.N."/>
            <person name="Hirsch C.D."/>
            <person name="Kianian S.F."/>
            <person name="Figueroa M."/>
        </authorList>
    </citation>
    <scope>NUCLEOTIDE SEQUENCE [LARGE SCALE GENOMIC DNA]</scope>
    <source>
        <strain evidence="8">12NC29</strain>
    </source>
</reference>
<keyword evidence="5" id="KW-0539">Nucleus</keyword>
<dbReference type="EMBL" id="PGCJ01000915">
    <property type="protein sequence ID" value="PLW14685.1"/>
    <property type="molecule type" value="Genomic_DNA"/>
</dbReference>
<evidence type="ECO:0000256" key="1">
    <source>
        <dbReference type="ARBA" id="ARBA00004123"/>
    </source>
</evidence>